<keyword evidence="1" id="KW-1133">Transmembrane helix</keyword>
<protein>
    <submittedName>
        <fullName evidence="2">DUF2905 domain-containing protein</fullName>
    </submittedName>
</protein>
<reference evidence="2 3" key="1">
    <citation type="submission" date="2018-06" db="EMBL/GenBank/DDBJ databases">
        <title>Extensive metabolic versatility and redundancy in microbially diverse, dynamic hydrothermal sediments.</title>
        <authorList>
            <person name="Dombrowski N."/>
            <person name="Teske A."/>
            <person name="Baker B.J."/>
        </authorList>
    </citation>
    <scope>NUCLEOTIDE SEQUENCE [LARGE SCALE GENOMIC DNA]</scope>
    <source>
        <strain evidence="2">B3_G15</strain>
    </source>
</reference>
<dbReference type="PANTHER" id="PTHR36443">
    <property type="entry name" value="BSR5223 PROTEIN"/>
    <property type="match status" value="1"/>
</dbReference>
<dbReference type="InterPro" id="IPR021320">
    <property type="entry name" value="DUF2905"/>
</dbReference>
<keyword evidence="1" id="KW-0472">Membrane</keyword>
<dbReference type="AlphaFoldDB" id="A0A662DD28"/>
<organism evidence="2 3">
    <name type="scientific">Aerophobetes bacterium</name>
    <dbReference type="NCBI Taxonomy" id="2030807"/>
    <lineage>
        <taxon>Bacteria</taxon>
        <taxon>Candidatus Aerophobota</taxon>
    </lineage>
</organism>
<name>A0A662DD28_UNCAE</name>
<gene>
    <name evidence="2" type="ORF">DRJ04_06595</name>
</gene>
<sequence>MSAMGKLLIIMGLFLIIVGVFFWWGPKVPFLGKLPGDIYFRRGNFTFYFPVVTCVVISLILTLIFTLLFGRK</sequence>
<proteinExistence type="predicted"/>
<evidence type="ECO:0000256" key="1">
    <source>
        <dbReference type="SAM" id="Phobius"/>
    </source>
</evidence>
<keyword evidence="1" id="KW-0812">Transmembrane</keyword>
<dbReference type="EMBL" id="QMQA01000182">
    <property type="protein sequence ID" value="RLE12221.1"/>
    <property type="molecule type" value="Genomic_DNA"/>
</dbReference>
<accession>A0A662DD28</accession>
<evidence type="ECO:0000313" key="3">
    <source>
        <dbReference type="Proteomes" id="UP000280417"/>
    </source>
</evidence>
<dbReference type="PANTHER" id="PTHR36443:SF1">
    <property type="entry name" value="BSR5223 PROTEIN"/>
    <property type="match status" value="1"/>
</dbReference>
<dbReference type="Proteomes" id="UP000280417">
    <property type="component" value="Unassembled WGS sequence"/>
</dbReference>
<feature type="transmembrane region" description="Helical" evidence="1">
    <location>
        <begin position="45"/>
        <end position="69"/>
    </location>
</feature>
<dbReference type="Pfam" id="PF11146">
    <property type="entry name" value="DUF2905"/>
    <property type="match status" value="1"/>
</dbReference>
<feature type="transmembrane region" description="Helical" evidence="1">
    <location>
        <begin position="7"/>
        <end position="25"/>
    </location>
</feature>
<comment type="caution">
    <text evidence="2">The sequence shown here is derived from an EMBL/GenBank/DDBJ whole genome shotgun (WGS) entry which is preliminary data.</text>
</comment>
<evidence type="ECO:0000313" key="2">
    <source>
        <dbReference type="EMBL" id="RLE12221.1"/>
    </source>
</evidence>